<dbReference type="Gene3D" id="3.30.420.10">
    <property type="entry name" value="Ribonuclease H-like superfamily/Ribonuclease H"/>
    <property type="match status" value="1"/>
</dbReference>
<reference evidence="4 5" key="1">
    <citation type="submission" date="2022-02" db="EMBL/GenBank/DDBJ databases">
        <authorList>
            <person name="Zhuang L."/>
        </authorList>
    </citation>
    <scope>NUCLEOTIDE SEQUENCE [LARGE SCALE GENOMIC DNA]</scope>
    <source>
        <strain evidence="4 5">C32</strain>
    </source>
</reference>
<comment type="catalytic activity">
    <reaction evidence="3">
        <text>DNA(n) + a 2'-deoxyribonucleoside 5'-triphosphate = DNA(n+1) + diphosphate</text>
        <dbReference type="Rhea" id="RHEA:22508"/>
        <dbReference type="Rhea" id="RHEA-COMP:17339"/>
        <dbReference type="Rhea" id="RHEA-COMP:17340"/>
        <dbReference type="ChEBI" id="CHEBI:33019"/>
        <dbReference type="ChEBI" id="CHEBI:61560"/>
        <dbReference type="ChEBI" id="CHEBI:173112"/>
        <dbReference type="EC" id="2.7.7.7"/>
    </reaction>
</comment>
<dbReference type="EMBL" id="JAKOGG010000273">
    <property type="protein sequence ID" value="MCS4558829.1"/>
    <property type="molecule type" value="Genomic_DNA"/>
</dbReference>
<feature type="non-terminal residue" evidence="4">
    <location>
        <position position="1"/>
    </location>
</feature>
<reference evidence="5" key="2">
    <citation type="submission" date="2023-07" db="EMBL/GenBank/DDBJ databases">
        <title>Shewanella mangrovi sp. nov., an acetaldehyde- degrading bacterium isolated from mangrove sediment.</title>
        <authorList>
            <person name="Liu Y."/>
        </authorList>
    </citation>
    <scope>NUCLEOTIDE SEQUENCE [LARGE SCALE GENOMIC DNA]</scope>
    <source>
        <strain evidence="5">C32</strain>
    </source>
</reference>
<dbReference type="PANTHER" id="PTHR10133">
    <property type="entry name" value="DNA POLYMERASE I"/>
    <property type="match status" value="1"/>
</dbReference>
<dbReference type="Proteomes" id="UP001201549">
    <property type="component" value="Unassembled WGS sequence"/>
</dbReference>
<dbReference type="Gene3D" id="1.20.1060.10">
    <property type="entry name" value="Taq DNA Polymerase, Chain T, domain 4"/>
    <property type="match status" value="1"/>
</dbReference>
<comment type="caution">
    <text evidence="4">The sequence shown here is derived from an EMBL/GenBank/DDBJ whole genome shotgun (WGS) entry which is preliminary data.</text>
</comment>
<evidence type="ECO:0000256" key="1">
    <source>
        <dbReference type="ARBA" id="ARBA00007705"/>
    </source>
</evidence>
<comment type="similarity">
    <text evidence="1">Belongs to the DNA polymerase type-A family.</text>
</comment>
<accession>A0ABT2FUD8</accession>
<sequence length="90" mass="10203">KKARAIRDLKEPLYQQLTDNEQLPLYEDIERPLSAVLAHMEITGIHVDAATLKEMGSKLVEREAELEQAIYQEAGEEFNINSPKQLGVIL</sequence>
<dbReference type="InterPro" id="IPR036397">
    <property type="entry name" value="RNaseH_sf"/>
</dbReference>
<organism evidence="4 5">
    <name type="scientific">Shewanella electrica</name>
    <dbReference type="NCBI Taxonomy" id="515560"/>
    <lineage>
        <taxon>Bacteria</taxon>
        <taxon>Pseudomonadati</taxon>
        <taxon>Pseudomonadota</taxon>
        <taxon>Gammaproteobacteria</taxon>
        <taxon>Alteromonadales</taxon>
        <taxon>Shewanellaceae</taxon>
        <taxon>Shewanella</taxon>
    </lineage>
</organism>
<dbReference type="InterPro" id="IPR002298">
    <property type="entry name" value="DNA_polymerase_A"/>
</dbReference>
<feature type="non-terminal residue" evidence="4">
    <location>
        <position position="90"/>
    </location>
</feature>
<gene>
    <name evidence="4" type="ORF">L9G74_20640</name>
</gene>
<keyword evidence="5" id="KW-1185">Reference proteome</keyword>
<protein>
    <recommendedName>
        <fullName evidence="2">DNA-directed DNA polymerase</fullName>
        <ecNumber evidence="2">2.7.7.7</ecNumber>
    </recommendedName>
</protein>
<dbReference type="InterPro" id="IPR043502">
    <property type="entry name" value="DNA/RNA_pol_sf"/>
</dbReference>
<dbReference type="EC" id="2.7.7.7" evidence="2"/>
<evidence type="ECO:0000256" key="2">
    <source>
        <dbReference type="ARBA" id="ARBA00012417"/>
    </source>
</evidence>
<evidence type="ECO:0000313" key="4">
    <source>
        <dbReference type="EMBL" id="MCS4558829.1"/>
    </source>
</evidence>
<dbReference type="SUPFAM" id="SSF56672">
    <property type="entry name" value="DNA/RNA polymerases"/>
    <property type="match status" value="1"/>
</dbReference>
<evidence type="ECO:0000256" key="3">
    <source>
        <dbReference type="ARBA" id="ARBA00049244"/>
    </source>
</evidence>
<proteinExistence type="inferred from homology"/>
<dbReference type="PANTHER" id="PTHR10133:SF27">
    <property type="entry name" value="DNA POLYMERASE NU"/>
    <property type="match status" value="1"/>
</dbReference>
<dbReference type="RefSeq" id="WP_238898628.1">
    <property type="nucleotide sequence ID" value="NZ_JAKOGG010000273.1"/>
</dbReference>
<name>A0ABT2FUD8_9GAMM</name>
<evidence type="ECO:0000313" key="5">
    <source>
        <dbReference type="Proteomes" id="UP001201549"/>
    </source>
</evidence>